<dbReference type="Proteomes" id="UP000800041">
    <property type="component" value="Unassembled WGS sequence"/>
</dbReference>
<accession>A0A6G1HDU0</accession>
<sequence length="145" mass="15758">MSIGYRHAHGAYGISLAAAVFFSSGQPKPCRASKAPRPTGPQCHARLDIASRSDALSPIPTLWFSFSTASTINCIRPSFSRERGRVLQSRSIRVYQGAIVSRITISASSFLDSSVLARTSATRRKWLMPKVSRTAVEETGRKSTG</sequence>
<organism evidence="1 2">
    <name type="scientific">Aulographum hederae CBS 113979</name>
    <dbReference type="NCBI Taxonomy" id="1176131"/>
    <lineage>
        <taxon>Eukaryota</taxon>
        <taxon>Fungi</taxon>
        <taxon>Dikarya</taxon>
        <taxon>Ascomycota</taxon>
        <taxon>Pezizomycotina</taxon>
        <taxon>Dothideomycetes</taxon>
        <taxon>Pleosporomycetidae</taxon>
        <taxon>Aulographales</taxon>
        <taxon>Aulographaceae</taxon>
    </lineage>
</organism>
<evidence type="ECO:0000313" key="1">
    <source>
        <dbReference type="EMBL" id="KAF1991391.1"/>
    </source>
</evidence>
<dbReference type="EMBL" id="ML977139">
    <property type="protein sequence ID" value="KAF1991391.1"/>
    <property type="molecule type" value="Genomic_DNA"/>
</dbReference>
<keyword evidence="2" id="KW-1185">Reference proteome</keyword>
<dbReference type="AlphaFoldDB" id="A0A6G1HDU0"/>
<name>A0A6G1HDU0_9PEZI</name>
<protein>
    <submittedName>
        <fullName evidence="1">Uncharacterized protein</fullName>
    </submittedName>
</protein>
<gene>
    <name evidence="1" type="ORF">K402DRAFT_388800</name>
</gene>
<evidence type="ECO:0000313" key="2">
    <source>
        <dbReference type="Proteomes" id="UP000800041"/>
    </source>
</evidence>
<proteinExistence type="predicted"/>
<reference evidence="1" key="1">
    <citation type="journal article" date="2020" name="Stud. Mycol.">
        <title>101 Dothideomycetes genomes: a test case for predicting lifestyles and emergence of pathogens.</title>
        <authorList>
            <person name="Haridas S."/>
            <person name="Albert R."/>
            <person name="Binder M."/>
            <person name="Bloem J."/>
            <person name="Labutti K."/>
            <person name="Salamov A."/>
            <person name="Andreopoulos B."/>
            <person name="Baker S."/>
            <person name="Barry K."/>
            <person name="Bills G."/>
            <person name="Bluhm B."/>
            <person name="Cannon C."/>
            <person name="Castanera R."/>
            <person name="Culley D."/>
            <person name="Daum C."/>
            <person name="Ezra D."/>
            <person name="Gonzalez J."/>
            <person name="Henrissat B."/>
            <person name="Kuo A."/>
            <person name="Liang C."/>
            <person name="Lipzen A."/>
            <person name="Lutzoni F."/>
            <person name="Magnuson J."/>
            <person name="Mondo S."/>
            <person name="Nolan M."/>
            <person name="Ohm R."/>
            <person name="Pangilinan J."/>
            <person name="Park H.-J."/>
            <person name="Ramirez L."/>
            <person name="Alfaro M."/>
            <person name="Sun H."/>
            <person name="Tritt A."/>
            <person name="Yoshinaga Y."/>
            <person name="Zwiers L.-H."/>
            <person name="Turgeon B."/>
            <person name="Goodwin S."/>
            <person name="Spatafora J."/>
            <person name="Crous P."/>
            <person name="Grigoriev I."/>
        </authorList>
    </citation>
    <scope>NUCLEOTIDE SEQUENCE</scope>
    <source>
        <strain evidence="1">CBS 113979</strain>
    </source>
</reference>